<dbReference type="SUPFAM" id="SSF53335">
    <property type="entry name" value="S-adenosyl-L-methionine-dependent methyltransferases"/>
    <property type="match status" value="1"/>
</dbReference>
<dbReference type="RefSeq" id="WP_043607552.1">
    <property type="nucleotide sequence ID" value="NZ_AXCY01000060.1"/>
</dbReference>
<keyword evidence="3" id="KW-1185">Reference proteome</keyword>
<keyword evidence="2" id="KW-0808">Transferase</keyword>
<keyword evidence="2" id="KW-0830">Ubiquinone</keyword>
<name>A0A0A0BNX7_9CELL</name>
<dbReference type="GO" id="GO:0008757">
    <property type="term" value="F:S-adenosylmethionine-dependent methyltransferase activity"/>
    <property type="evidence" value="ECO:0007669"/>
    <property type="project" value="InterPro"/>
</dbReference>
<evidence type="ECO:0000313" key="2">
    <source>
        <dbReference type="EMBL" id="KGM10188.1"/>
    </source>
</evidence>
<reference evidence="2 3" key="1">
    <citation type="submission" date="2013-08" db="EMBL/GenBank/DDBJ databases">
        <title>Genome sequencing of Cellulomonas carbonis T26.</title>
        <authorList>
            <person name="Chen F."/>
            <person name="Li Y."/>
            <person name="Wang G."/>
        </authorList>
    </citation>
    <scope>NUCLEOTIDE SEQUENCE [LARGE SCALE GENOMIC DNA]</scope>
    <source>
        <strain evidence="2 3">T26</strain>
    </source>
</reference>
<dbReference type="OrthoDB" id="9795634at2"/>
<dbReference type="Gene3D" id="3.40.50.150">
    <property type="entry name" value="Vaccinia Virus protein VP39"/>
    <property type="match status" value="1"/>
</dbReference>
<feature type="domain" description="Methyltransferase type 11" evidence="1">
    <location>
        <begin position="39"/>
        <end position="135"/>
    </location>
</feature>
<comment type="caution">
    <text evidence="2">The sequence shown here is derived from an EMBL/GenBank/DDBJ whole genome shotgun (WGS) entry which is preliminary data.</text>
</comment>
<dbReference type="PANTHER" id="PTHR43591">
    <property type="entry name" value="METHYLTRANSFERASE"/>
    <property type="match status" value="1"/>
</dbReference>
<gene>
    <name evidence="2" type="ORF">N868_16395</name>
</gene>
<dbReference type="InterPro" id="IPR029063">
    <property type="entry name" value="SAM-dependent_MTases_sf"/>
</dbReference>
<dbReference type="GO" id="GO:0032259">
    <property type="term" value="P:methylation"/>
    <property type="evidence" value="ECO:0007669"/>
    <property type="project" value="UniProtKB-KW"/>
</dbReference>
<dbReference type="Proteomes" id="UP000029839">
    <property type="component" value="Unassembled WGS sequence"/>
</dbReference>
<proteinExistence type="predicted"/>
<dbReference type="AlphaFoldDB" id="A0A0A0BNX7"/>
<protein>
    <submittedName>
        <fullName evidence="2">Ubiquinone biosynthesis methyltransferase UbiE</fullName>
    </submittedName>
</protein>
<dbReference type="InterPro" id="IPR013216">
    <property type="entry name" value="Methyltransf_11"/>
</dbReference>
<sequence length="266" mass="28208">MTTYTHGHHASVLRSHSRRTAANSAPHLLPHLVPGSRLLDVGCGPGTITVDLARAVAPGEVVAVDAAQAAVELTAAAAEEAGVAVTAQVADVRELPFPDGSFDVVHAHQVLQHLADPVAALREMRRVTRPGGIVAVRDADYAAMTWHPASPGLEDWLALYHEVTDANGAEADAGRRLLGWALEAGFDVDDLTPSASAWCFATPEERAWWSQTWAERVTSSAFGRTALAEGLADDVALEALADAWRAWGEAPDGWFAVLHGELIARA</sequence>
<evidence type="ECO:0000313" key="3">
    <source>
        <dbReference type="Proteomes" id="UP000029839"/>
    </source>
</evidence>
<accession>A0A0A0BNX7</accession>
<reference evidence="2 3" key="2">
    <citation type="journal article" date="2015" name="Stand. Genomic Sci.">
        <title>Draft genome sequence of Cellulomonas carbonis T26(T) and comparative analysis of six Cellulomonas genomes.</title>
        <authorList>
            <person name="Zhuang W."/>
            <person name="Zhang S."/>
            <person name="Xia X."/>
            <person name="Wang G."/>
        </authorList>
    </citation>
    <scope>NUCLEOTIDE SEQUENCE [LARGE SCALE GENOMIC DNA]</scope>
    <source>
        <strain evidence="2 3">T26</strain>
    </source>
</reference>
<keyword evidence="2" id="KW-0489">Methyltransferase</keyword>
<evidence type="ECO:0000259" key="1">
    <source>
        <dbReference type="Pfam" id="PF08241"/>
    </source>
</evidence>
<dbReference type="CDD" id="cd02440">
    <property type="entry name" value="AdoMet_MTases"/>
    <property type="match status" value="1"/>
</dbReference>
<dbReference type="Pfam" id="PF08241">
    <property type="entry name" value="Methyltransf_11"/>
    <property type="match status" value="1"/>
</dbReference>
<dbReference type="EMBL" id="AXCY01000060">
    <property type="protein sequence ID" value="KGM10188.1"/>
    <property type="molecule type" value="Genomic_DNA"/>
</dbReference>
<organism evidence="2 3">
    <name type="scientific">Cellulomonas carbonis T26</name>
    <dbReference type="NCBI Taxonomy" id="947969"/>
    <lineage>
        <taxon>Bacteria</taxon>
        <taxon>Bacillati</taxon>
        <taxon>Actinomycetota</taxon>
        <taxon>Actinomycetes</taxon>
        <taxon>Micrococcales</taxon>
        <taxon>Cellulomonadaceae</taxon>
        <taxon>Cellulomonas</taxon>
    </lineage>
</organism>
<dbReference type="PANTHER" id="PTHR43591:SF24">
    <property type="entry name" value="2-METHOXY-6-POLYPRENYL-1,4-BENZOQUINOL METHYLASE, MITOCHONDRIAL"/>
    <property type="match status" value="1"/>
</dbReference>